<evidence type="ECO:0000256" key="1">
    <source>
        <dbReference type="SAM" id="MobiDB-lite"/>
    </source>
</evidence>
<accession>A0A368XT58</accession>
<feature type="compositionally biased region" description="Basic and acidic residues" evidence="1">
    <location>
        <begin position="156"/>
        <end position="165"/>
    </location>
</feature>
<dbReference type="EMBL" id="QPJJ01000007">
    <property type="protein sequence ID" value="RCW69697.1"/>
    <property type="molecule type" value="Genomic_DNA"/>
</dbReference>
<reference evidence="2 3" key="1">
    <citation type="submission" date="2018-07" db="EMBL/GenBank/DDBJ databases">
        <title>Genomic Encyclopedia of Type Strains, Phase IV (KMG-IV): sequencing the most valuable type-strain genomes for metagenomic binning, comparative biology and taxonomic classification.</title>
        <authorList>
            <person name="Goeker M."/>
        </authorList>
    </citation>
    <scope>NUCLEOTIDE SEQUENCE [LARGE SCALE GENOMIC DNA]</scope>
    <source>
        <strain evidence="2 3">DSM 27696</strain>
    </source>
</reference>
<dbReference type="Proteomes" id="UP000252585">
    <property type="component" value="Unassembled WGS sequence"/>
</dbReference>
<keyword evidence="3" id="KW-1185">Reference proteome</keyword>
<dbReference type="PIRSF" id="PIRSF011560">
    <property type="entry name" value="ComK"/>
    <property type="match status" value="1"/>
</dbReference>
<name>A0A368XT58_9BACI</name>
<feature type="region of interest" description="Disordered" evidence="1">
    <location>
        <begin position="155"/>
        <end position="181"/>
    </location>
</feature>
<gene>
    <name evidence="2" type="ORF">DFR57_10785</name>
</gene>
<organism evidence="2 3">
    <name type="scientific">Saliterribacillus persicus</name>
    <dbReference type="NCBI Taxonomy" id="930114"/>
    <lineage>
        <taxon>Bacteria</taxon>
        <taxon>Bacillati</taxon>
        <taxon>Bacillota</taxon>
        <taxon>Bacilli</taxon>
        <taxon>Bacillales</taxon>
        <taxon>Bacillaceae</taxon>
        <taxon>Saliterribacillus</taxon>
    </lineage>
</organism>
<evidence type="ECO:0000313" key="2">
    <source>
        <dbReference type="EMBL" id="RCW69697.1"/>
    </source>
</evidence>
<protein>
    <submittedName>
        <fullName evidence="2">Competence protein ComK</fullName>
    </submittedName>
</protein>
<evidence type="ECO:0000313" key="3">
    <source>
        <dbReference type="Proteomes" id="UP000252585"/>
    </source>
</evidence>
<dbReference type="InterPro" id="IPR010461">
    <property type="entry name" value="ComK"/>
</dbReference>
<dbReference type="AlphaFoldDB" id="A0A368XT58"/>
<dbReference type="GO" id="GO:0030420">
    <property type="term" value="P:establishment of competence for transformation"/>
    <property type="evidence" value="ECO:0007669"/>
    <property type="project" value="InterPro"/>
</dbReference>
<dbReference type="OrthoDB" id="2417337at2"/>
<dbReference type="Pfam" id="PF06338">
    <property type="entry name" value="ComK"/>
    <property type="match status" value="1"/>
</dbReference>
<comment type="caution">
    <text evidence="2">The sequence shown here is derived from an EMBL/GenBank/DDBJ whole genome shotgun (WGS) entry which is preliminary data.</text>
</comment>
<dbReference type="RefSeq" id="WP_114352919.1">
    <property type="nucleotide sequence ID" value="NZ_QPJJ01000007.1"/>
</dbReference>
<proteinExistence type="predicted"/>
<sequence length="181" mass="21097">MLYESLRVDEVTPDTLAVIGKKEDGKYVAKIMEWNEENDYESEFSARQILDTTCRFFGSSLQGRLDGTKMITGITHKPPVVINGACGMYFFPVASPLHPDCIWIAHSHIDRLERLEHRSTRILFKNGRFLELEVSYPSLVNQLHRTAQYRYLLDNRTQEPRKEPSDMVAEMVFEKRSKRKQ</sequence>